<feature type="transmembrane region" description="Helical" evidence="2">
    <location>
        <begin position="129"/>
        <end position="147"/>
    </location>
</feature>
<dbReference type="EMBL" id="VNWK01000011">
    <property type="protein sequence ID" value="TXJ99055.1"/>
    <property type="molecule type" value="Genomic_DNA"/>
</dbReference>
<reference evidence="3 5" key="1">
    <citation type="submission" date="2018-08" db="EMBL/GenBank/DDBJ databases">
        <title>Proposal of Muricauda 72 sp.nov. and Muricauda NH166 sp.nov., isolated from seawater.</title>
        <authorList>
            <person name="Cheng H."/>
            <person name="Wu Y.-H."/>
            <person name="Guo L.-L."/>
            <person name="Xu X.-W."/>
        </authorList>
    </citation>
    <scope>NUCLEOTIDE SEQUENCE [LARGE SCALE GENOMIC DNA]</scope>
    <source>
        <strain evidence="3 5">72</strain>
    </source>
</reference>
<feature type="coiled-coil region" evidence="1">
    <location>
        <begin position="167"/>
        <end position="194"/>
    </location>
</feature>
<dbReference type="Proteomes" id="UP000321621">
    <property type="component" value="Unassembled WGS sequence"/>
</dbReference>
<protein>
    <submittedName>
        <fullName evidence="3">Uncharacterized protein</fullName>
    </submittedName>
</protein>
<organism evidence="3 5">
    <name type="scientific">Flagellimonas pelagia</name>
    <dbReference type="NCBI Taxonomy" id="2306998"/>
    <lineage>
        <taxon>Bacteria</taxon>
        <taxon>Pseudomonadati</taxon>
        <taxon>Bacteroidota</taxon>
        <taxon>Flavobacteriia</taxon>
        <taxon>Flavobacteriales</taxon>
        <taxon>Flavobacteriaceae</taxon>
        <taxon>Flagellimonas</taxon>
    </lineage>
</organism>
<comment type="caution">
    <text evidence="3">The sequence shown here is derived from an EMBL/GenBank/DDBJ whole genome shotgun (WGS) entry which is preliminary data.</text>
</comment>
<dbReference type="Proteomes" id="UP000266691">
    <property type="component" value="Unassembled WGS sequence"/>
</dbReference>
<sequence length="198" mass="23059">MKESIYVMAMEIGSEFPDGITFDELIEKIEEKSGKKISINAKYGLVEWFVDAFTTDDRIRASSHKPFETYHTMIPSYFRDKRDFYVPAFQDFQRAKFVLSGKTFKQYIDYLELKESREQALKANKTAKVSILIAMITLFASTIIPLFSKPIPQPPFEVEVIDDKVQNQAMELEIRTLKKELQRVETLIQTYKSDTLND</sequence>
<dbReference type="OrthoDB" id="1440808at2"/>
<keyword evidence="6" id="KW-1185">Reference proteome</keyword>
<dbReference type="EMBL" id="QXFI01000011">
    <property type="protein sequence ID" value="RIV46394.1"/>
    <property type="molecule type" value="Genomic_DNA"/>
</dbReference>
<evidence type="ECO:0000313" key="5">
    <source>
        <dbReference type="Proteomes" id="UP000266691"/>
    </source>
</evidence>
<dbReference type="AlphaFoldDB" id="A0A3A1NR32"/>
<reference evidence="4 6" key="2">
    <citation type="submission" date="2019-07" db="EMBL/GenBank/DDBJ databases">
        <title>Draft genome of two Muricauda strains isolated from deep sea.</title>
        <authorList>
            <person name="Sun C."/>
        </authorList>
    </citation>
    <scope>NUCLEOTIDE SEQUENCE [LARGE SCALE GENOMIC DNA]</scope>
    <source>
        <strain evidence="4 6">72</strain>
    </source>
</reference>
<evidence type="ECO:0000313" key="4">
    <source>
        <dbReference type="EMBL" id="TXJ99055.1"/>
    </source>
</evidence>
<evidence type="ECO:0000256" key="1">
    <source>
        <dbReference type="SAM" id="Coils"/>
    </source>
</evidence>
<evidence type="ECO:0000256" key="2">
    <source>
        <dbReference type="SAM" id="Phobius"/>
    </source>
</evidence>
<keyword evidence="2" id="KW-0812">Transmembrane</keyword>
<keyword evidence="2" id="KW-0472">Membrane</keyword>
<evidence type="ECO:0000313" key="3">
    <source>
        <dbReference type="EMBL" id="RIV46394.1"/>
    </source>
</evidence>
<gene>
    <name evidence="3" type="ORF">D2V05_03320</name>
    <name evidence="4" type="ORF">FQ017_03305</name>
</gene>
<proteinExistence type="predicted"/>
<keyword evidence="2" id="KW-1133">Transmembrane helix</keyword>
<accession>A0A3A1NR32</accession>
<evidence type="ECO:0000313" key="6">
    <source>
        <dbReference type="Proteomes" id="UP000321621"/>
    </source>
</evidence>
<name>A0A3A1NR32_9FLAO</name>
<dbReference type="RefSeq" id="WP_119646136.1">
    <property type="nucleotide sequence ID" value="NZ_QXFI01000011.1"/>
</dbReference>
<keyword evidence="1" id="KW-0175">Coiled coil</keyword>